<dbReference type="AlphaFoldDB" id="A0A2T4AW69"/>
<dbReference type="RefSeq" id="XP_024780968.1">
    <property type="nucleotide sequence ID" value="XM_024913424.1"/>
</dbReference>
<evidence type="ECO:0000256" key="1">
    <source>
        <dbReference type="SAM" id="Phobius"/>
    </source>
</evidence>
<keyword evidence="1" id="KW-0472">Membrane</keyword>
<feature type="transmembrane region" description="Helical" evidence="1">
    <location>
        <begin position="38"/>
        <end position="59"/>
    </location>
</feature>
<reference evidence="2 3" key="1">
    <citation type="submission" date="2016-07" db="EMBL/GenBank/DDBJ databases">
        <title>Multiple horizontal gene transfer events from other fungi enriched the ability of initially mycotrophic Trichoderma (Ascomycota) to feed on dead plant biomass.</title>
        <authorList>
            <consortium name="DOE Joint Genome Institute"/>
            <person name="Aerts A."/>
            <person name="Atanasova L."/>
            <person name="Chenthamara K."/>
            <person name="Zhang J."/>
            <person name="Grujic M."/>
            <person name="Henrissat B."/>
            <person name="Kuo A."/>
            <person name="Salamov A."/>
            <person name="Lipzen A."/>
            <person name="Labutti K."/>
            <person name="Barry K."/>
            <person name="Miao Y."/>
            <person name="Rahimi M.J."/>
            <person name="Shen Q."/>
            <person name="Grigoriev I.V."/>
            <person name="Kubicek C.P."/>
            <person name="Druzhinina I.S."/>
        </authorList>
    </citation>
    <scope>NUCLEOTIDE SEQUENCE [LARGE SCALE GENOMIC DNA]</scope>
    <source>
        <strain evidence="2 3">CBS 226.95</strain>
    </source>
</reference>
<dbReference type="GeneID" id="36621986"/>
<sequence>MGWPPSEHGDAKMPLQRREILPTTIADRLPLWEHEICCQLHCAFAVLLLCFCFCFAVLLSPATLDQRLWSCGHLVLRLALAALPSPYSGANQKVWSTSTEHALQIMAACYVTTTKVAAGSSSHLITSTSHSHSALESFLCANCRRAHQHPRRAPNDHVASPLIPTHFLY</sequence>
<dbReference type="EMBL" id="KZ679675">
    <property type="protein sequence ID" value="PTB61291.1"/>
    <property type="molecule type" value="Genomic_DNA"/>
</dbReference>
<keyword evidence="3" id="KW-1185">Reference proteome</keyword>
<evidence type="ECO:0000313" key="2">
    <source>
        <dbReference type="EMBL" id="PTB61291.1"/>
    </source>
</evidence>
<proteinExistence type="predicted"/>
<evidence type="ECO:0000313" key="3">
    <source>
        <dbReference type="Proteomes" id="UP000241690"/>
    </source>
</evidence>
<gene>
    <name evidence="2" type="ORF">M431DRAFT_208368</name>
</gene>
<organism evidence="2 3">
    <name type="scientific">Trichoderma harzianum CBS 226.95</name>
    <dbReference type="NCBI Taxonomy" id="983964"/>
    <lineage>
        <taxon>Eukaryota</taxon>
        <taxon>Fungi</taxon>
        <taxon>Dikarya</taxon>
        <taxon>Ascomycota</taxon>
        <taxon>Pezizomycotina</taxon>
        <taxon>Sordariomycetes</taxon>
        <taxon>Hypocreomycetidae</taxon>
        <taxon>Hypocreales</taxon>
        <taxon>Hypocreaceae</taxon>
        <taxon>Trichoderma</taxon>
    </lineage>
</organism>
<dbReference type="Proteomes" id="UP000241690">
    <property type="component" value="Unassembled WGS sequence"/>
</dbReference>
<name>A0A2T4AW69_TRIHA</name>
<keyword evidence="1" id="KW-0812">Transmembrane</keyword>
<keyword evidence="1" id="KW-1133">Transmembrane helix</keyword>
<accession>A0A2T4AW69</accession>
<protein>
    <submittedName>
        <fullName evidence="2">Uncharacterized protein</fullName>
    </submittedName>
</protein>